<dbReference type="SUPFAM" id="SSF141371">
    <property type="entry name" value="PilZ domain-like"/>
    <property type="match status" value="1"/>
</dbReference>
<dbReference type="AlphaFoldDB" id="V5SFA9"/>
<dbReference type="RefSeq" id="WP_023788492.1">
    <property type="nucleotide sequence ID" value="NC_022997.1"/>
</dbReference>
<feature type="domain" description="PilZ" evidence="1">
    <location>
        <begin position="4"/>
        <end position="79"/>
    </location>
</feature>
<reference evidence="2 3" key="1">
    <citation type="journal article" date="2014" name="Genome Announc.">
        <title>Complete Genome Sequence of Hyphomicrobium nitrativorans Strain NL23, a Denitrifying Bacterium Isolated from Biofilm of a Methanol-Fed Denitrification System Treating Seawater at the Montreal Biodome.</title>
        <authorList>
            <person name="Martineau C."/>
            <person name="Villeneuve C."/>
            <person name="Mauffrey F."/>
            <person name="Villemur R."/>
        </authorList>
    </citation>
    <scope>NUCLEOTIDE SEQUENCE [LARGE SCALE GENOMIC DNA]</scope>
    <source>
        <strain evidence="2">NL23</strain>
    </source>
</reference>
<dbReference type="PATRIC" id="fig|1029756.8.peg.3326"/>
<dbReference type="InterPro" id="IPR009875">
    <property type="entry name" value="PilZ_domain"/>
</dbReference>
<evidence type="ECO:0000313" key="2">
    <source>
        <dbReference type="EMBL" id="AHB49561.1"/>
    </source>
</evidence>
<dbReference type="OrthoDB" id="7188320at2"/>
<dbReference type="Pfam" id="PF07238">
    <property type="entry name" value="PilZ"/>
    <property type="match status" value="1"/>
</dbReference>
<keyword evidence="3" id="KW-1185">Reference proteome</keyword>
<dbReference type="KEGG" id="hni:W911_15960"/>
<dbReference type="Proteomes" id="UP000018542">
    <property type="component" value="Chromosome"/>
</dbReference>
<proteinExistence type="predicted"/>
<dbReference type="HOGENOM" id="CLU_158569_1_0_5"/>
<name>V5SFA9_9HYPH</name>
<accession>V5SFA9</accession>
<dbReference type="EMBL" id="CP006912">
    <property type="protein sequence ID" value="AHB49561.1"/>
    <property type="molecule type" value="Genomic_DNA"/>
</dbReference>
<dbReference type="GO" id="GO:0035438">
    <property type="term" value="F:cyclic-di-GMP binding"/>
    <property type="evidence" value="ECO:0007669"/>
    <property type="project" value="InterPro"/>
</dbReference>
<sequence>MTLQNRQATRRPTNKAGVIHADGKDYTVVLRDASSVGARLRLLRSVELPERFRFSAPLEKIDADCHVVWRRGNDIGVKFE</sequence>
<evidence type="ECO:0000313" key="3">
    <source>
        <dbReference type="Proteomes" id="UP000018542"/>
    </source>
</evidence>
<dbReference type="Gene3D" id="2.40.10.220">
    <property type="entry name" value="predicted glycosyltransferase like domains"/>
    <property type="match status" value="1"/>
</dbReference>
<gene>
    <name evidence="2" type="ORF">W911_15960</name>
</gene>
<organism evidence="2 3">
    <name type="scientific">Hyphomicrobium nitrativorans NL23</name>
    <dbReference type="NCBI Taxonomy" id="1029756"/>
    <lineage>
        <taxon>Bacteria</taxon>
        <taxon>Pseudomonadati</taxon>
        <taxon>Pseudomonadota</taxon>
        <taxon>Alphaproteobacteria</taxon>
        <taxon>Hyphomicrobiales</taxon>
        <taxon>Hyphomicrobiaceae</taxon>
        <taxon>Hyphomicrobium</taxon>
    </lineage>
</organism>
<evidence type="ECO:0000259" key="1">
    <source>
        <dbReference type="Pfam" id="PF07238"/>
    </source>
</evidence>
<protein>
    <submittedName>
        <fullName evidence="2">Pilus biosynthesis protein PilZ</fullName>
    </submittedName>
</protein>